<comment type="caution">
    <text evidence="2">The sequence shown here is derived from an EMBL/GenBank/DDBJ whole genome shotgun (WGS) entry which is preliminary data.</text>
</comment>
<dbReference type="InterPro" id="IPR008965">
    <property type="entry name" value="CBM2/CBM3_carb-bd_dom_sf"/>
</dbReference>
<dbReference type="Proteomes" id="UP001597045">
    <property type="component" value="Unassembled WGS sequence"/>
</dbReference>
<evidence type="ECO:0000313" key="2">
    <source>
        <dbReference type="EMBL" id="MFD1047963.1"/>
    </source>
</evidence>
<dbReference type="EMBL" id="JBHTIS010001333">
    <property type="protein sequence ID" value="MFD1047963.1"/>
    <property type="molecule type" value="Genomic_DNA"/>
</dbReference>
<name>A0ABW3MBE7_9PSEU</name>
<evidence type="ECO:0000313" key="3">
    <source>
        <dbReference type="Proteomes" id="UP001597045"/>
    </source>
</evidence>
<sequence length="94" mass="10313">MTVTNTGTAATRSWKVTWTWAGNQQITNSWNVTESHSGKNETATNAGYNGVIAPNGNTQFGFRFRVGHCSLLSWACSRRGRSAARHRPLCPCGR</sequence>
<dbReference type="Pfam" id="PF00553">
    <property type="entry name" value="CBM_2"/>
    <property type="match status" value="1"/>
</dbReference>
<dbReference type="Gene3D" id="2.60.40.290">
    <property type="match status" value="1"/>
</dbReference>
<gene>
    <name evidence="2" type="ORF">ACFQ1S_21710</name>
</gene>
<dbReference type="SUPFAM" id="SSF49384">
    <property type="entry name" value="Carbohydrate-binding domain"/>
    <property type="match status" value="1"/>
</dbReference>
<dbReference type="SMART" id="SM00637">
    <property type="entry name" value="CBD_II"/>
    <property type="match status" value="1"/>
</dbReference>
<proteinExistence type="predicted"/>
<organism evidence="2 3">
    <name type="scientific">Kibdelosporangium lantanae</name>
    <dbReference type="NCBI Taxonomy" id="1497396"/>
    <lineage>
        <taxon>Bacteria</taxon>
        <taxon>Bacillati</taxon>
        <taxon>Actinomycetota</taxon>
        <taxon>Actinomycetes</taxon>
        <taxon>Pseudonocardiales</taxon>
        <taxon>Pseudonocardiaceae</taxon>
        <taxon>Kibdelosporangium</taxon>
    </lineage>
</organism>
<feature type="domain" description="CBM2" evidence="1">
    <location>
        <begin position="1"/>
        <end position="94"/>
    </location>
</feature>
<evidence type="ECO:0000259" key="1">
    <source>
        <dbReference type="PROSITE" id="PS51173"/>
    </source>
</evidence>
<dbReference type="InterPro" id="IPR001919">
    <property type="entry name" value="CBD2"/>
</dbReference>
<accession>A0ABW3MBE7</accession>
<protein>
    <submittedName>
        <fullName evidence="2">Cellulose binding domain-containing protein</fullName>
    </submittedName>
</protein>
<reference evidence="3" key="1">
    <citation type="journal article" date="2019" name="Int. J. Syst. Evol. Microbiol.">
        <title>The Global Catalogue of Microorganisms (GCM) 10K type strain sequencing project: providing services to taxonomists for standard genome sequencing and annotation.</title>
        <authorList>
            <consortium name="The Broad Institute Genomics Platform"/>
            <consortium name="The Broad Institute Genome Sequencing Center for Infectious Disease"/>
            <person name="Wu L."/>
            <person name="Ma J."/>
        </authorList>
    </citation>
    <scope>NUCLEOTIDE SEQUENCE [LARGE SCALE GENOMIC DNA]</scope>
    <source>
        <strain evidence="3">JCM 31486</strain>
    </source>
</reference>
<dbReference type="PROSITE" id="PS51173">
    <property type="entry name" value="CBM2"/>
    <property type="match status" value="1"/>
</dbReference>
<keyword evidence="3" id="KW-1185">Reference proteome</keyword>
<dbReference type="InterPro" id="IPR012291">
    <property type="entry name" value="CBM2_carb-bd_dom_sf"/>
</dbReference>